<dbReference type="InterPro" id="IPR000157">
    <property type="entry name" value="TIR_dom"/>
</dbReference>
<dbReference type="SUPFAM" id="SSF52200">
    <property type="entry name" value="Toll/Interleukin receptor TIR domain"/>
    <property type="match status" value="1"/>
</dbReference>
<evidence type="ECO:0000313" key="10">
    <source>
        <dbReference type="Proteomes" id="UP000029120"/>
    </source>
</evidence>
<dbReference type="InterPro" id="IPR011713">
    <property type="entry name" value="Leu-rich_rpt_3"/>
</dbReference>
<dbReference type="PANTHER" id="PTHR11017">
    <property type="entry name" value="LEUCINE-RICH REPEAT-CONTAINING PROTEIN"/>
    <property type="match status" value="1"/>
</dbReference>
<dbReference type="InterPro" id="IPR002182">
    <property type="entry name" value="NB-ARC"/>
</dbReference>
<dbReference type="CDD" id="cd00267">
    <property type="entry name" value="ABC_ATPase"/>
    <property type="match status" value="1"/>
</dbReference>
<organism evidence="9 10">
    <name type="scientific">Arabis alpina</name>
    <name type="common">Alpine rock-cress</name>
    <dbReference type="NCBI Taxonomy" id="50452"/>
    <lineage>
        <taxon>Eukaryota</taxon>
        <taxon>Viridiplantae</taxon>
        <taxon>Streptophyta</taxon>
        <taxon>Embryophyta</taxon>
        <taxon>Tracheophyta</taxon>
        <taxon>Spermatophyta</taxon>
        <taxon>Magnoliopsida</taxon>
        <taxon>eudicotyledons</taxon>
        <taxon>Gunneridae</taxon>
        <taxon>Pentapetalae</taxon>
        <taxon>rosids</taxon>
        <taxon>malvids</taxon>
        <taxon>Brassicales</taxon>
        <taxon>Brassicaceae</taxon>
        <taxon>Arabideae</taxon>
        <taxon>Arabis</taxon>
    </lineage>
</organism>
<dbReference type="AlphaFoldDB" id="A0A087FY01"/>
<dbReference type="PANTHER" id="PTHR11017:SF274">
    <property type="entry name" value="ADP-RIBOSYL CYCLASE_CYCLIC ADP-RIBOSE HYDROLASE-RELATED"/>
    <property type="match status" value="1"/>
</dbReference>
<dbReference type="InterPro" id="IPR035897">
    <property type="entry name" value="Toll_tir_struct_dom_sf"/>
</dbReference>
<dbReference type="Proteomes" id="UP000029120">
    <property type="component" value="Unassembled WGS sequence"/>
</dbReference>
<dbReference type="InterPro" id="IPR044974">
    <property type="entry name" value="Disease_R_plants"/>
</dbReference>
<evidence type="ECO:0000256" key="7">
    <source>
        <dbReference type="ARBA" id="ARBA00047304"/>
    </source>
</evidence>
<dbReference type="eggNOG" id="ENOG502QQ7T">
    <property type="taxonomic scope" value="Eukaryota"/>
</dbReference>
<comment type="catalytic activity">
    <reaction evidence="7">
        <text>NAD(+) + H2O = ADP-D-ribose + nicotinamide + H(+)</text>
        <dbReference type="Rhea" id="RHEA:16301"/>
        <dbReference type="ChEBI" id="CHEBI:15377"/>
        <dbReference type="ChEBI" id="CHEBI:15378"/>
        <dbReference type="ChEBI" id="CHEBI:17154"/>
        <dbReference type="ChEBI" id="CHEBI:57540"/>
        <dbReference type="ChEBI" id="CHEBI:57967"/>
        <dbReference type="EC" id="3.2.2.6"/>
    </reaction>
    <physiologicalReaction direction="left-to-right" evidence="7">
        <dbReference type="Rhea" id="RHEA:16302"/>
    </physiologicalReaction>
</comment>
<sequence length="818" mass="92032">MAFSSLSSSTSTWKYDVFPSFSGEDVRKSFLSHFLEKLQGKSIITFIDNRIERSRTIELELLLAIRKSRISIVVFSNKYASSTWCLNDLAEIHECHEVSDQMVIPIFYAVDPSHVRKLTGEFGKAFDVTCKGKTEDHIDRWKKALAKVAGIAGYDSQNWSGEAEAIEIISKDVLSKLLFTPSDDFRDFVGIEAHIEKMKSLLCLESGGVRMVGIVGPSGIGKTTIARALYSRLSSSQFDHRAFLSYKRTIQDRKIADFCMKLTWVKHFLSEILCQKDIKIESLGMVEQRLKRRKVLIVLDDVDEIELLETLVGRIGWFGFGTRISVVTQDRALLKSHEIEFIHEVQFPSEYLALQMFCQSTFGKTSPPDGFMKLAAEVANISGNLPLGLNVMGSSLRGKDQDTWVEMMPRLRNGLNGKIHKTLRVSYDGLDEKDDQDIFLHIACLFNGERVKHIKNLLGSSVTIGLQVLADKSLIRLTPPCNTVHMHTLLEKLGREIVRAESTNPGKRRFLVDAKDISDVFEDNTETDSVLAISCNTSDIKEPLLVNEKSFKQMRSFSTKYLVELIMRNSELENLWEGAQPLQSLKVMNIAGSRHLKEIPDLSNATNLEILNLCYCTSLVTLHSSIRYLKNLRELSMEGCSTLEALPTNVNLESLDYLDLRECSRLRSVPQISRNISKLVLDGKAMEEEDCLWIENLSGLTLLDWANCPLKFETAQEHSNSLCGQTAVNSGSMAQNLELSLGIGETARVASRSKVRSPSISSGNFHGDEAFLNLSLSPFDQCLERESLYFDPMITEQLDTWTSSKDTSLSSFRSRVNT</sequence>
<name>A0A087FY01_ARAAL</name>
<dbReference type="FunFam" id="1.10.8.430:FF:000002">
    <property type="entry name" value="Disease resistance protein (TIR-NBS-LRR class)"/>
    <property type="match status" value="1"/>
</dbReference>
<evidence type="ECO:0000256" key="1">
    <source>
        <dbReference type="ARBA" id="ARBA00011982"/>
    </source>
</evidence>
<dbReference type="SUPFAM" id="SSF46785">
    <property type="entry name" value="Winged helix' DNA-binding domain"/>
    <property type="match status" value="1"/>
</dbReference>
<dbReference type="Gene3D" id="1.10.8.430">
    <property type="entry name" value="Helical domain of apoptotic protease-activating factors"/>
    <property type="match status" value="1"/>
</dbReference>
<dbReference type="GO" id="GO:0006952">
    <property type="term" value="P:defense response"/>
    <property type="evidence" value="ECO:0007669"/>
    <property type="project" value="UniProtKB-KW"/>
</dbReference>
<dbReference type="Gene3D" id="3.40.50.10140">
    <property type="entry name" value="Toll/interleukin-1 receptor homology (TIR) domain"/>
    <property type="match status" value="1"/>
</dbReference>
<evidence type="ECO:0000259" key="8">
    <source>
        <dbReference type="PROSITE" id="PS50104"/>
    </source>
</evidence>
<dbReference type="Gramene" id="KFK22503">
    <property type="protein sequence ID" value="KFK22503"/>
    <property type="gene ID" value="AALP_AAs75065U000300"/>
</dbReference>
<reference evidence="10" key="1">
    <citation type="journal article" date="2015" name="Nat. Plants">
        <title>Genome expansion of Arabis alpina linked with retrotransposition and reduced symmetric DNA methylation.</title>
        <authorList>
            <person name="Willing E.M."/>
            <person name="Rawat V."/>
            <person name="Mandakova T."/>
            <person name="Maumus F."/>
            <person name="James G.V."/>
            <person name="Nordstroem K.J."/>
            <person name="Becker C."/>
            <person name="Warthmann N."/>
            <person name="Chica C."/>
            <person name="Szarzynska B."/>
            <person name="Zytnicki M."/>
            <person name="Albani M.C."/>
            <person name="Kiefer C."/>
            <person name="Bergonzi S."/>
            <person name="Castaings L."/>
            <person name="Mateos J.L."/>
            <person name="Berns M.C."/>
            <person name="Bujdoso N."/>
            <person name="Piofczyk T."/>
            <person name="de Lorenzo L."/>
            <person name="Barrero-Sicilia C."/>
            <person name="Mateos I."/>
            <person name="Piednoel M."/>
            <person name="Hagmann J."/>
            <person name="Chen-Min-Tao R."/>
            <person name="Iglesias-Fernandez R."/>
            <person name="Schuster S.C."/>
            <person name="Alonso-Blanco C."/>
            <person name="Roudier F."/>
            <person name="Carbonero P."/>
            <person name="Paz-Ares J."/>
            <person name="Davis S.J."/>
            <person name="Pecinka A."/>
            <person name="Quesneville H."/>
            <person name="Colot V."/>
            <person name="Lysak M.A."/>
            <person name="Weigel D."/>
            <person name="Coupland G."/>
            <person name="Schneeberger K."/>
        </authorList>
    </citation>
    <scope>NUCLEOTIDE SEQUENCE [LARGE SCALE GENOMIC DNA]</scope>
    <source>
        <strain evidence="10">cv. Pajares</strain>
    </source>
</reference>
<dbReference type="Gene3D" id="3.40.50.300">
    <property type="entry name" value="P-loop containing nucleotide triphosphate hydrolases"/>
    <property type="match status" value="1"/>
</dbReference>
<keyword evidence="5" id="KW-0611">Plant defense</keyword>
<dbReference type="SMART" id="SM00382">
    <property type="entry name" value="AAA"/>
    <property type="match status" value="1"/>
</dbReference>
<dbReference type="SUPFAM" id="SSF52540">
    <property type="entry name" value="P-loop containing nucleoside triphosphate hydrolases"/>
    <property type="match status" value="1"/>
</dbReference>
<keyword evidence="6" id="KW-0520">NAD</keyword>
<keyword evidence="10" id="KW-1185">Reference proteome</keyword>
<evidence type="ECO:0000256" key="2">
    <source>
        <dbReference type="ARBA" id="ARBA00022614"/>
    </source>
</evidence>
<dbReference type="InterPro" id="IPR042197">
    <property type="entry name" value="Apaf_helical"/>
</dbReference>
<dbReference type="FunFam" id="3.40.50.10140:FF:000007">
    <property type="entry name" value="Disease resistance protein (TIR-NBS-LRR class)"/>
    <property type="match status" value="1"/>
</dbReference>
<dbReference type="PROSITE" id="PS50104">
    <property type="entry name" value="TIR"/>
    <property type="match status" value="1"/>
</dbReference>
<feature type="domain" description="TIR" evidence="8">
    <location>
        <begin position="13"/>
        <end position="177"/>
    </location>
</feature>
<gene>
    <name evidence="9" type="ORF">AALP_AAs75065U000300</name>
</gene>
<keyword evidence="4" id="KW-0378">Hydrolase</keyword>
<dbReference type="Pfam" id="PF01582">
    <property type="entry name" value="TIR"/>
    <property type="match status" value="1"/>
</dbReference>
<dbReference type="SMART" id="SM00255">
    <property type="entry name" value="TIR"/>
    <property type="match status" value="1"/>
</dbReference>
<dbReference type="Pfam" id="PF23282">
    <property type="entry name" value="WHD_ROQ1"/>
    <property type="match status" value="1"/>
</dbReference>
<dbReference type="GO" id="GO:0043531">
    <property type="term" value="F:ADP binding"/>
    <property type="evidence" value="ECO:0007669"/>
    <property type="project" value="InterPro"/>
</dbReference>
<dbReference type="Gene3D" id="3.80.10.10">
    <property type="entry name" value="Ribonuclease Inhibitor"/>
    <property type="match status" value="1"/>
</dbReference>
<dbReference type="EC" id="3.2.2.6" evidence="1"/>
<accession>A0A087FY01</accession>
<evidence type="ECO:0000256" key="3">
    <source>
        <dbReference type="ARBA" id="ARBA00022737"/>
    </source>
</evidence>
<evidence type="ECO:0000256" key="6">
    <source>
        <dbReference type="ARBA" id="ARBA00023027"/>
    </source>
</evidence>
<dbReference type="InterPro" id="IPR032675">
    <property type="entry name" value="LRR_dom_sf"/>
</dbReference>
<evidence type="ECO:0000256" key="4">
    <source>
        <dbReference type="ARBA" id="ARBA00022801"/>
    </source>
</evidence>
<dbReference type="InterPro" id="IPR027417">
    <property type="entry name" value="P-loop_NTPase"/>
</dbReference>
<dbReference type="PRINTS" id="PR00364">
    <property type="entry name" value="DISEASERSIST"/>
</dbReference>
<dbReference type="FunFam" id="3.40.50.300:FF:001002">
    <property type="entry name" value="Disease resistance protein (TIR-NBS-LRR class)"/>
    <property type="match status" value="1"/>
</dbReference>
<evidence type="ECO:0000256" key="5">
    <source>
        <dbReference type="ARBA" id="ARBA00022821"/>
    </source>
</evidence>
<dbReference type="GO" id="GO:0007165">
    <property type="term" value="P:signal transduction"/>
    <property type="evidence" value="ECO:0007669"/>
    <property type="project" value="InterPro"/>
</dbReference>
<dbReference type="InterPro" id="IPR036390">
    <property type="entry name" value="WH_DNA-bd_sf"/>
</dbReference>
<evidence type="ECO:0000313" key="9">
    <source>
        <dbReference type="EMBL" id="KFK22503.1"/>
    </source>
</evidence>
<dbReference type="InterPro" id="IPR058192">
    <property type="entry name" value="WHD_ROQ1-like"/>
</dbReference>
<dbReference type="EMBL" id="KL988587">
    <property type="protein sequence ID" value="KFK22503.1"/>
    <property type="molecule type" value="Genomic_DNA"/>
</dbReference>
<dbReference type="SUPFAM" id="SSF52058">
    <property type="entry name" value="L domain-like"/>
    <property type="match status" value="1"/>
</dbReference>
<dbReference type="InterPro" id="IPR003593">
    <property type="entry name" value="AAA+_ATPase"/>
</dbReference>
<dbReference type="Pfam" id="PF00931">
    <property type="entry name" value="NB-ARC"/>
    <property type="match status" value="1"/>
</dbReference>
<protein>
    <recommendedName>
        <fullName evidence="1">ADP-ribosyl cyclase/cyclic ADP-ribose hydrolase</fullName>
        <ecNumber evidence="1">3.2.2.6</ecNumber>
    </recommendedName>
</protein>
<proteinExistence type="predicted"/>
<dbReference type="Pfam" id="PF07725">
    <property type="entry name" value="LRR_3"/>
    <property type="match status" value="1"/>
</dbReference>
<dbReference type="OrthoDB" id="1357022at2759"/>
<keyword evidence="2" id="KW-0433">Leucine-rich repeat</keyword>
<keyword evidence="3" id="KW-0677">Repeat</keyword>
<dbReference type="GO" id="GO:0061809">
    <property type="term" value="F:NAD+ nucleosidase activity, cyclic ADP-ribose generating"/>
    <property type="evidence" value="ECO:0007669"/>
    <property type="project" value="UniProtKB-EC"/>
</dbReference>